<dbReference type="Pfam" id="PF09837">
    <property type="entry name" value="DUF2064"/>
    <property type="match status" value="1"/>
</dbReference>
<dbReference type="NCBIfam" id="TIGR04282">
    <property type="entry name" value="glyco_like_cofC"/>
    <property type="match status" value="1"/>
</dbReference>
<gene>
    <name evidence="1" type="ORF">CEW83_08840</name>
</gene>
<sequence>MQTLKPTRIIIFAKAPVAGYAKTRLIPTLGADGAARLAQRMLTHTVDNALRAGLGPVELCAAPSAADPAWHELNLPPKLQWSGQGEGDLGARMARAASRGLDAGLPVLLIGTDCPALDSDVLRTAAQALTDHDAAITPTADGGYALLGLNRFHASLFDNMHWSVPTVATETLDRIGRIGWRVARLPEQHDIDEAQDLEWLPSGWYGSVHRVPATN</sequence>
<keyword evidence="2" id="KW-1185">Reference proteome</keyword>
<name>A0A2U8GQM3_9RHOO</name>
<protein>
    <recommendedName>
        <fullName evidence="3">Glycosyltransferase</fullName>
    </recommendedName>
</protein>
<dbReference type="PANTHER" id="PTHR36529:SF1">
    <property type="entry name" value="GLYCOSYLTRANSFERASE"/>
    <property type="match status" value="1"/>
</dbReference>
<dbReference type="Gene3D" id="3.90.550.10">
    <property type="entry name" value="Spore Coat Polysaccharide Biosynthesis Protein SpsA, Chain A"/>
    <property type="match status" value="1"/>
</dbReference>
<dbReference type="SUPFAM" id="SSF53448">
    <property type="entry name" value="Nucleotide-diphospho-sugar transferases"/>
    <property type="match status" value="1"/>
</dbReference>
<reference evidence="1 2" key="1">
    <citation type="submission" date="2017-06" db="EMBL/GenBank/DDBJ databases">
        <title>Azoarcus.</title>
        <authorList>
            <person name="Woo J.-H."/>
            <person name="Kim H.-S."/>
        </authorList>
    </citation>
    <scope>NUCLEOTIDE SEQUENCE [LARGE SCALE GENOMIC DNA]</scope>
    <source>
        <strain evidence="1 2">TSPY31</strain>
    </source>
</reference>
<proteinExistence type="predicted"/>
<dbReference type="AlphaFoldDB" id="A0A2U8GQM3"/>
<dbReference type="EMBL" id="CP022187">
    <property type="protein sequence ID" value="AWI75306.1"/>
    <property type="molecule type" value="Genomic_DNA"/>
</dbReference>
<evidence type="ECO:0000313" key="1">
    <source>
        <dbReference type="EMBL" id="AWI75306.1"/>
    </source>
</evidence>
<dbReference type="RefSeq" id="WP_108949013.1">
    <property type="nucleotide sequence ID" value="NZ_CP022187.1"/>
</dbReference>
<evidence type="ECO:0000313" key="2">
    <source>
        <dbReference type="Proteomes" id="UP000244930"/>
    </source>
</evidence>
<dbReference type="InterPro" id="IPR029044">
    <property type="entry name" value="Nucleotide-diphossugar_trans"/>
</dbReference>
<dbReference type="KEGG" id="acom:CEW83_08840"/>
<dbReference type="InterPro" id="IPR018641">
    <property type="entry name" value="Trfase_1_rSAM/seldom-assoc"/>
</dbReference>
<evidence type="ECO:0008006" key="3">
    <source>
        <dbReference type="Google" id="ProtNLM"/>
    </source>
</evidence>
<organism evidence="1 2">
    <name type="scientific">Parazoarcus communis</name>
    <dbReference type="NCBI Taxonomy" id="41977"/>
    <lineage>
        <taxon>Bacteria</taxon>
        <taxon>Pseudomonadati</taxon>
        <taxon>Pseudomonadota</taxon>
        <taxon>Betaproteobacteria</taxon>
        <taxon>Rhodocyclales</taxon>
        <taxon>Zoogloeaceae</taxon>
        <taxon>Parazoarcus</taxon>
    </lineage>
</organism>
<dbReference type="Proteomes" id="UP000244930">
    <property type="component" value="Chromosome"/>
</dbReference>
<dbReference type="PANTHER" id="PTHR36529">
    <property type="entry name" value="SLL1095 PROTEIN"/>
    <property type="match status" value="1"/>
</dbReference>
<accession>A0A2U8GQM3</accession>